<feature type="region of interest" description="Disordered" evidence="1">
    <location>
        <begin position="1"/>
        <end position="102"/>
    </location>
</feature>
<evidence type="ECO:0000313" key="3">
    <source>
        <dbReference type="Proteomes" id="UP000011021"/>
    </source>
</evidence>
<name>E7RU38_9BURK</name>
<feature type="compositionally biased region" description="Low complexity" evidence="1">
    <location>
        <begin position="82"/>
        <end position="91"/>
    </location>
</feature>
<reference evidence="2 3" key="1">
    <citation type="submission" date="2010-12" db="EMBL/GenBank/DDBJ databases">
        <authorList>
            <person name="Muzny D."/>
            <person name="Qin X."/>
            <person name="Deng J."/>
            <person name="Jiang H."/>
            <person name="Liu Y."/>
            <person name="Qu J."/>
            <person name="Song X.-Z."/>
            <person name="Zhang L."/>
            <person name="Thornton R."/>
            <person name="Coyle M."/>
            <person name="Francisco L."/>
            <person name="Jackson L."/>
            <person name="Javaid M."/>
            <person name="Korchina V."/>
            <person name="Kovar C."/>
            <person name="Mata R."/>
            <person name="Mathew T."/>
            <person name="Ngo R."/>
            <person name="Nguyen L."/>
            <person name="Nguyen N."/>
            <person name="Okwuonu G."/>
            <person name="Ongeri F."/>
            <person name="Pham C."/>
            <person name="Simmons D."/>
            <person name="Wilczek-Boney K."/>
            <person name="Hale W."/>
            <person name="Jakkamsetti A."/>
            <person name="Pham P."/>
            <person name="Ruth R."/>
            <person name="San Lucas F."/>
            <person name="Warren J."/>
            <person name="Zhang J."/>
            <person name="Zhao Z."/>
            <person name="Zhou C."/>
            <person name="Zhu D."/>
            <person name="Lee S."/>
            <person name="Bess C."/>
            <person name="Blankenburg K."/>
            <person name="Forbes L."/>
            <person name="Fu Q."/>
            <person name="Gubbala S."/>
            <person name="Hirani K."/>
            <person name="Jayaseelan J.C."/>
            <person name="Lara F."/>
            <person name="Munidasa M."/>
            <person name="Palculict T."/>
            <person name="Patil S."/>
            <person name="Pu L.-L."/>
            <person name="Saada N."/>
            <person name="Tang L."/>
            <person name="Weissenberger G."/>
            <person name="Zhu Y."/>
            <person name="Hemphill L."/>
            <person name="Shang Y."/>
            <person name="Youmans B."/>
            <person name="Ayvaz T."/>
            <person name="Ross M."/>
            <person name="Santibanez J."/>
            <person name="Aqrawi P."/>
            <person name="Gross S."/>
            <person name="Joshi V."/>
            <person name="Fowler G."/>
            <person name="Nazareth L."/>
            <person name="Reid J."/>
            <person name="Worley K."/>
            <person name="Petrosino J."/>
            <person name="Highlander S."/>
            <person name="Gibbs R."/>
        </authorList>
    </citation>
    <scope>NUCLEOTIDE SEQUENCE [LARGE SCALE GENOMIC DNA]</scope>
    <source>
        <strain evidence="2 3">ATCC 51599</strain>
    </source>
</reference>
<dbReference type="AlphaFoldDB" id="E7RU38"/>
<dbReference type="HOGENOM" id="CLU_2273828_0_0_4"/>
<evidence type="ECO:0000313" key="2">
    <source>
        <dbReference type="EMBL" id="EFV95821.1"/>
    </source>
</evidence>
<organism evidence="2 3">
    <name type="scientific">Lautropia mirabilis ATCC 51599</name>
    <dbReference type="NCBI Taxonomy" id="887898"/>
    <lineage>
        <taxon>Bacteria</taxon>
        <taxon>Pseudomonadati</taxon>
        <taxon>Pseudomonadota</taxon>
        <taxon>Betaproteobacteria</taxon>
        <taxon>Burkholderiales</taxon>
        <taxon>Burkholderiaceae</taxon>
        <taxon>Lautropia</taxon>
    </lineage>
</organism>
<evidence type="ECO:0000256" key="1">
    <source>
        <dbReference type="SAM" id="MobiDB-lite"/>
    </source>
</evidence>
<sequence length="102" mass="10786">MKLSLLPSRHDTASPHSQHRPPARLSSTTAPNAPHLHGPSSPTPRPHQDAASPHTSSYATPDAEAQRINAASPIPPSPHLSPPHLSRHISPATSLPPYPPLP</sequence>
<dbReference type="STRING" id="887898.HMPREF0551_0004"/>
<proteinExistence type="predicted"/>
<protein>
    <submittedName>
        <fullName evidence="2">Uncharacterized protein</fullName>
    </submittedName>
</protein>
<accession>E7RU38</accession>
<gene>
    <name evidence="2" type="ORF">HMPREF0551_0004</name>
</gene>
<comment type="caution">
    <text evidence="2">The sequence shown here is derived from an EMBL/GenBank/DDBJ whole genome shotgun (WGS) entry which is preliminary data.</text>
</comment>
<dbReference type="EMBL" id="AEQP01000001">
    <property type="protein sequence ID" value="EFV95821.1"/>
    <property type="molecule type" value="Genomic_DNA"/>
</dbReference>
<keyword evidence="3" id="KW-1185">Reference proteome</keyword>
<dbReference type="Proteomes" id="UP000011021">
    <property type="component" value="Unassembled WGS sequence"/>
</dbReference>